<gene>
    <name evidence="2" type="ORF">QP029_09095</name>
</gene>
<dbReference type="RefSeq" id="WP_284874003.1">
    <property type="nucleotide sequence ID" value="NZ_CP126970.1"/>
</dbReference>
<feature type="compositionally biased region" description="Polar residues" evidence="1">
    <location>
        <begin position="1"/>
        <end position="11"/>
    </location>
</feature>
<feature type="region of interest" description="Disordered" evidence="1">
    <location>
        <begin position="1"/>
        <end position="64"/>
    </location>
</feature>
<name>A0ABY8VML2_9CORY</name>
<accession>A0ABY8VML2</accession>
<reference evidence="2 3" key="1">
    <citation type="submission" date="2023-05" db="EMBL/GenBank/DDBJ databases">
        <title>Corynebacterium suedekumii sp. nov. and Corynebacterium breve sp. nov. isolated from raw cow's milk.</title>
        <authorList>
            <person name="Baer M.K."/>
            <person name="Mehl L."/>
            <person name="Hellmuth R."/>
            <person name="Marke G."/>
            <person name="Lipski A."/>
        </authorList>
    </citation>
    <scope>NUCLEOTIDE SEQUENCE [LARGE SCALE GENOMIC DNA]</scope>
    <source>
        <strain evidence="2 3">LM112</strain>
    </source>
</reference>
<sequence>MSQPDDTTPENTTEKKLTWEFPEDKPFTHNHPERPGKSNREERQELPEEWGQESFPASDPPANY</sequence>
<evidence type="ECO:0000313" key="2">
    <source>
        <dbReference type="EMBL" id="WIM69409.1"/>
    </source>
</evidence>
<dbReference type="EMBL" id="CP126970">
    <property type="protein sequence ID" value="WIM69409.1"/>
    <property type="molecule type" value="Genomic_DNA"/>
</dbReference>
<evidence type="ECO:0000313" key="3">
    <source>
        <dbReference type="Proteomes" id="UP001238805"/>
    </source>
</evidence>
<dbReference type="Proteomes" id="UP001238805">
    <property type="component" value="Chromosome"/>
</dbReference>
<keyword evidence="3" id="KW-1185">Reference proteome</keyword>
<proteinExistence type="predicted"/>
<evidence type="ECO:0000256" key="1">
    <source>
        <dbReference type="SAM" id="MobiDB-lite"/>
    </source>
</evidence>
<feature type="compositionally biased region" description="Basic and acidic residues" evidence="1">
    <location>
        <begin position="12"/>
        <end position="46"/>
    </location>
</feature>
<organism evidence="2 3">
    <name type="scientific">Corynebacterium suedekumii</name>
    <dbReference type="NCBI Taxonomy" id="3049801"/>
    <lineage>
        <taxon>Bacteria</taxon>
        <taxon>Bacillati</taxon>
        <taxon>Actinomycetota</taxon>
        <taxon>Actinomycetes</taxon>
        <taxon>Mycobacteriales</taxon>
        <taxon>Corynebacteriaceae</taxon>
        <taxon>Corynebacterium</taxon>
    </lineage>
</organism>
<protein>
    <submittedName>
        <fullName evidence="2">Uncharacterized protein</fullName>
    </submittedName>
</protein>